<name>A0AA88AJC7_FICCA</name>
<evidence type="ECO:0000313" key="2">
    <source>
        <dbReference type="Proteomes" id="UP001187192"/>
    </source>
</evidence>
<accession>A0AA88AJC7</accession>
<gene>
    <name evidence="1" type="ORF">TIFTF001_025163</name>
</gene>
<comment type="caution">
    <text evidence="1">The sequence shown here is derived from an EMBL/GenBank/DDBJ whole genome shotgun (WGS) entry which is preliminary data.</text>
</comment>
<sequence>MEKMFQNFGFSSSQDMTRFPQMPPFPTASASLISEPHSHKGITKPTFKMMMSRRRDIMSCLPAPTLFQPRLPGHLRVVPREGREGGRIDVAAGAALELSIMSYMGSTTLVQRDIEEESTRCELCDEAAKHIKEKKKLTENLDSKHGHV</sequence>
<dbReference type="EMBL" id="BTGU01000061">
    <property type="protein sequence ID" value="GMN56043.1"/>
    <property type="molecule type" value="Genomic_DNA"/>
</dbReference>
<organism evidence="1 2">
    <name type="scientific">Ficus carica</name>
    <name type="common">Common fig</name>
    <dbReference type="NCBI Taxonomy" id="3494"/>
    <lineage>
        <taxon>Eukaryota</taxon>
        <taxon>Viridiplantae</taxon>
        <taxon>Streptophyta</taxon>
        <taxon>Embryophyta</taxon>
        <taxon>Tracheophyta</taxon>
        <taxon>Spermatophyta</taxon>
        <taxon>Magnoliopsida</taxon>
        <taxon>eudicotyledons</taxon>
        <taxon>Gunneridae</taxon>
        <taxon>Pentapetalae</taxon>
        <taxon>rosids</taxon>
        <taxon>fabids</taxon>
        <taxon>Rosales</taxon>
        <taxon>Moraceae</taxon>
        <taxon>Ficeae</taxon>
        <taxon>Ficus</taxon>
    </lineage>
</organism>
<proteinExistence type="predicted"/>
<keyword evidence="2" id="KW-1185">Reference proteome</keyword>
<evidence type="ECO:0000313" key="1">
    <source>
        <dbReference type="EMBL" id="GMN56043.1"/>
    </source>
</evidence>
<protein>
    <submittedName>
        <fullName evidence="1">Uncharacterized protein</fullName>
    </submittedName>
</protein>
<dbReference type="Proteomes" id="UP001187192">
    <property type="component" value="Unassembled WGS sequence"/>
</dbReference>
<reference evidence="1" key="1">
    <citation type="submission" date="2023-07" db="EMBL/GenBank/DDBJ databases">
        <title>draft genome sequence of fig (Ficus carica).</title>
        <authorList>
            <person name="Takahashi T."/>
            <person name="Nishimura K."/>
        </authorList>
    </citation>
    <scope>NUCLEOTIDE SEQUENCE</scope>
</reference>
<dbReference type="AlphaFoldDB" id="A0AA88AJC7"/>